<evidence type="ECO:0000313" key="1">
    <source>
        <dbReference type="EMBL" id="UOQ58092.1"/>
    </source>
</evidence>
<protein>
    <submittedName>
        <fullName evidence="1">Uncharacterized protein</fullName>
    </submittedName>
</protein>
<dbReference type="Proteomes" id="UP000831786">
    <property type="component" value="Chromosome"/>
</dbReference>
<evidence type="ECO:0000313" key="2">
    <source>
        <dbReference type="Proteomes" id="UP000831786"/>
    </source>
</evidence>
<name>A0ABY4FPB0_9MICO</name>
<reference evidence="1 2" key="1">
    <citation type="submission" date="2022-04" db="EMBL/GenBank/DDBJ databases">
        <title>Leucobacter sp. isolated from rhizosphere of garlic.</title>
        <authorList>
            <person name="Won M."/>
            <person name="Lee C.-M."/>
            <person name="Woen H.-Y."/>
            <person name="Kwon S.-W."/>
        </authorList>
    </citation>
    <scope>NUCLEOTIDE SEQUENCE [LARGE SCALE GENOMIC DNA]</scope>
    <source>
        <strain evidence="1 2">H21R-40</strain>
    </source>
</reference>
<proteinExistence type="predicted"/>
<keyword evidence="2" id="KW-1185">Reference proteome</keyword>
<dbReference type="EMBL" id="CP095045">
    <property type="protein sequence ID" value="UOQ58092.1"/>
    <property type="molecule type" value="Genomic_DNA"/>
</dbReference>
<dbReference type="RefSeq" id="WP_244729060.1">
    <property type="nucleotide sequence ID" value="NZ_CP095045.1"/>
</dbReference>
<sequence length="354" mass="38945">MWSYTIHDTITGNRIMSVAPSSGRWGRTPGGGSGEHVLQLLDAENPMPREWIRNIATPNERCIVVAWAGVPLYAGMILNVRYRRKDGTVRLKHADIRALMAQRLTFGVGGYPVGDFSSSGKTFSGLVRDIIYRAVYHWQEHWRLPIDLPADGTATRSLTSKAWEWATIEDLLQRVEKRGAAVDFDPYYDSEGRLRWATRVGTPTLPGERLEFVVTARDSPVTDLEVELDGTEQLTGVFYMGKGSEADMRYGEAKVSPGNVPVRDAARSAKDVAEAAALTQMAEKDLAEHSSAAVVWSFDLVADDTWNPALLKPGARIALETRGDPFLADMSRDLVVTGVSGDGSRVLKPEVMPA</sequence>
<gene>
    <name evidence="1" type="ORF">MUN78_04400</name>
</gene>
<organism evidence="1 2">
    <name type="scientific">Leucobacter allii</name>
    <dbReference type="NCBI Taxonomy" id="2932247"/>
    <lineage>
        <taxon>Bacteria</taxon>
        <taxon>Bacillati</taxon>
        <taxon>Actinomycetota</taxon>
        <taxon>Actinomycetes</taxon>
        <taxon>Micrococcales</taxon>
        <taxon>Microbacteriaceae</taxon>
        <taxon>Leucobacter</taxon>
    </lineage>
</organism>
<accession>A0ABY4FPB0</accession>